<keyword evidence="4" id="KW-1185">Reference proteome</keyword>
<dbReference type="KEGG" id="btrm:SAMEA390648703082"/>
<feature type="region of interest" description="Disordered" evidence="1">
    <location>
        <begin position="121"/>
        <end position="155"/>
    </location>
</feature>
<name>A0A157QAP0_9BORD</name>
<feature type="transmembrane region" description="Helical" evidence="2">
    <location>
        <begin position="91"/>
        <end position="112"/>
    </location>
</feature>
<evidence type="ECO:0000256" key="2">
    <source>
        <dbReference type="SAM" id="Phobius"/>
    </source>
</evidence>
<organism evidence="3 4">
    <name type="scientific">Bordetella trematum</name>
    <dbReference type="NCBI Taxonomy" id="123899"/>
    <lineage>
        <taxon>Bacteria</taxon>
        <taxon>Pseudomonadati</taxon>
        <taxon>Pseudomonadota</taxon>
        <taxon>Betaproteobacteria</taxon>
        <taxon>Burkholderiales</taxon>
        <taxon>Alcaligenaceae</taxon>
        <taxon>Bordetella</taxon>
    </lineage>
</organism>
<dbReference type="PATRIC" id="fig|123899.6.peg.3076"/>
<dbReference type="RefSeq" id="WP_063940007.1">
    <property type="nucleotide sequence ID" value="NZ_CP016340.1"/>
</dbReference>
<evidence type="ECO:0000313" key="3">
    <source>
        <dbReference type="EMBL" id="SAI72178.1"/>
    </source>
</evidence>
<accession>A0A157QAP0</accession>
<dbReference type="EMBL" id="LT546645">
    <property type="protein sequence ID" value="SAI72178.1"/>
    <property type="molecule type" value="Genomic_DNA"/>
</dbReference>
<reference evidence="3 4" key="1">
    <citation type="submission" date="2016-04" db="EMBL/GenBank/DDBJ databases">
        <authorList>
            <consortium name="Pathogen Informatics"/>
        </authorList>
    </citation>
    <scope>NUCLEOTIDE SEQUENCE [LARGE SCALE GENOMIC DNA]</scope>
    <source>
        <strain evidence="3 4">H044680328</strain>
    </source>
</reference>
<keyword evidence="2" id="KW-0812">Transmembrane</keyword>
<keyword evidence="2" id="KW-0472">Membrane</keyword>
<evidence type="ECO:0000313" key="4">
    <source>
        <dbReference type="Proteomes" id="UP000076825"/>
    </source>
</evidence>
<feature type="transmembrane region" description="Helical" evidence="2">
    <location>
        <begin position="6"/>
        <end position="23"/>
    </location>
</feature>
<gene>
    <name evidence="3" type="ORF">SAMEA3906487_03082</name>
</gene>
<keyword evidence="2" id="KW-1133">Transmembrane helix</keyword>
<dbReference type="Proteomes" id="UP000076825">
    <property type="component" value="Chromosome 1"/>
</dbReference>
<sequence>MEIDAQIWVTLGLAFLAGALKLAKDRPRLLEEWVDKITGAMFVVQMLLIGASLMLAWVRWVVAARLDGVMTEEHVQALLWVAVDMGDAARLVVKVILATIAISAFAWLLLWFGRAWNKSAMPTPPGEGSQKPGSNPDVRKERQDASVDASKGEPK</sequence>
<feature type="compositionally biased region" description="Basic and acidic residues" evidence="1">
    <location>
        <begin position="137"/>
        <end position="155"/>
    </location>
</feature>
<protein>
    <submittedName>
        <fullName evidence="3">Uncharacterized protein</fullName>
    </submittedName>
</protein>
<proteinExistence type="predicted"/>
<feature type="transmembrane region" description="Helical" evidence="2">
    <location>
        <begin position="43"/>
        <end position="62"/>
    </location>
</feature>
<evidence type="ECO:0000256" key="1">
    <source>
        <dbReference type="SAM" id="MobiDB-lite"/>
    </source>
</evidence>
<dbReference type="GeneID" id="56589671"/>
<dbReference type="AlphaFoldDB" id="A0A157QAP0"/>